<gene>
    <name evidence="7" type="ORF">MA20_19815</name>
</gene>
<dbReference type="PRINTS" id="PR00039">
    <property type="entry name" value="HTHLYSR"/>
</dbReference>
<dbReference type="InterPro" id="IPR000847">
    <property type="entry name" value="LysR_HTH_N"/>
</dbReference>
<dbReference type="InterPro" id="IPR005119">
    <property type="entry name" value="LysR_subst-bd"/>
</dbReference>
<dbReference type="PROSITE" id="PS50931">
    <property type="entry name" value="HTH_LYSR"/>
    <property type="match status" value="1"/>
</dbReference>
<dbReference type="GO" id="GO:0003700">
    <property type="term" value="F:DNA-binding transcription factor activity"/>
    <property type="evidence" value="ECO:0007669"/>
    <property type="project" value="InterPro"/>
</dbReference>
<dbReference type="InterPro" id="IPR036388">
    <property type="entry name" value="WH-like_DNA-bd_sf"/>
</dbReference>
<evidence type="ECO:0000256" key="2">
    <source>
        <dbReference type="ARBA" id="ARBA00009437"/>
    </source>
</evidence>
<comment type="similarity">
    <text evidence="2">Belongs to the LysR transcriptional regulatory family.</text>
</comment>
<evidence type="ECO:0000259" key="6">
    <source>
        <dbReference type="PROSITE" id="PS50931"/>
    </source>
</evidence>
<dbReference type="EMBL" id="JRPN01000015">
    <property type="protein sequence ID" value="KGT78420.1"/>
    <property type="molecule type" value="Genomic_DNA"/>
</dbReference>
<dbReference type="Pfam" id="PF00126">
    <property type="entry name" value="HTH_1"/>
    <property type="match status" value="1"/>
</dbReference>
<dbReference type="RefSeq" id="WP_041956497.1">
    <property type="nucleotide sequence ID" value="NZ_JRPN01000015.1"/>
</dbReference>
<dbReference type="eggNOG" id="COG0583">
    <property type="taxonomic scope" value="Bacteria"/>
</dbReference>
<dbReference type="Gene3D" id="3.40.190.10">
    <property type="entry name" value="Periplasmic binding protein-like II"/>
    <property type="match status" value="2"/>
</dbReference>
<keyword evidence="3" id="KW-0805">Transcription regulation</keyword>
<reference evidence="7 8" key="1">
    <citation type="submission" date="2014-09" db="EMBL/GenBank/DDBJ databases">
        <title>Draft genome of Bradyrhizobium japonicum Is-34.</title>
        <authorList>
            <person name="Tsurumaru H."/>
            <person name="Yamakawa T."/>
            <person name="Hashimoto S."/>
            <person name="Okizaki K."/>
            <person name="Kanesaki Y."/>
            <person name="Yoshikawa H."/>
            <person name="Yajima S."/>
        </authorList>
    </citation>
    <scope>NUCLEOTIDE SEQUENCE [LARGE SCALE GENOMIC DNA]</scope>
    <source>
        <strain evidence="7 8">Is-34</strain>
    </source>
</reference>
<evidence type="ECO:0000256" key="4">
    <source>
        <dbReference type="ARBA" id="ARBA00023125"/>
    </source>
</evidence>
<evidence type="ECO:0000256" key="3">
    <source>
        <dbReference type="ARBA" id="ARBA00023015"/>
    </source>
</evidence>
<name>A0A0A3XVK3_BRAJP</name>
<dbReference type="Proteomes" id="UP000030377">
    <property type="component" value="Unassembled WGS sequence"/>
</dbReference>
<organism evidence="7 8">
    <name type="scientific">Bradyrhizobium japonicum</name>
    <dbReference type="NCBI Taxonomy" id="375"/>
    <lineage>
        <taxon>Bacteria</taxon>
        <taxon>Pseudomonadati</taxon>
        <taxon>Pseudomonadota</taxon>
        <taxon>Alphaproteobacteria</taxon>
        <taxon>Hyphomicrobiales</taxon>
        <taxon>Nitrobacteraceae</taxon>
        <taxon>Bradyrhizobium</taxon>
    </lineage>
</organism>
<dbReference type="Gene3D" id="1.10.10.10">
    <property type="entry name" value="Winged helix-like DNA-binding domain superfamily/Winged helix DNA-binding domain"/>
    <property type="match status" value="1"/>
</dbReference>
<dbReference type="PANTHER" id="PTHR30579">
    <property type="entry name" value="TRANSCRIPTIONAL REGULATOR"/>
    <property type="match status" value="1"/>
</dbReference>
<dbReference type="SUPFAM" id="SSF53850">
    <property type="entry name" value="Periplasmic binding protein-like II"/>
    <property type="match status" value="1"/>
</dbReference>
<keyword evidence="4" id="KW-0238">DNA-binding</keyword>
<accession>A0A0A3XVK3</accession>
<dbReference type="AlphaFoldDB" id="A0A0A3XVK3"/>
<dbReference type="SUPFAM" id="SSF46785">
    <property type="entry name" value="Winged helix' DNA-binding domain"/>
    <property type="match status" value="1"/>
</dbReference>
<protein>
    <submittedName>
        <fullName evidence="7">LysR family transcriptional regulator</fullName>
    </submittedName>
</protein>
<evidence type="ECO:0000313" key="7">
    <source>
        <dbReference type="EMBL" id="KGT78420.1"/>
    </source>
</evidence>
<dbReference type="FunFam" id="1.10.10.10:FF:000001">
    <property type="entry name" value="LysR family transcriptional regulator"/>
    <property type="match status" value="1"/>
</dbReference>
<dbReference type="PANTHER" id="PTHR30579:SF7">
    <property type="entry name" value="HTH-TYPE TRANSCRIPTIONAL REGULATOR LRHA-RELATED"/>
    <property type="match status" value="1"/>
</dbReference>
<evidence type="ECO:0000256" key="5">
    <source>
        <dbReference type="ARBA" id="ARBA00023163"/>
    </source>
</evidence>
<evidence type="ECO:0000256" key="1">
    <source>
        <dbReference type="ARBA" id="ARBA00003502"/>
    </source>
</evidence>
<feature type="domain" description="HTH lysR-type" evidence="6">
    <location>
        <begin position="2"/>
        <end position="59"/>
    </location>
</feature>
<comment type="caution">
    <text evidence="7">The sequence shown here is derived from an EMBL/GenBank/DDBJ whole genome shotgun (WGS) entry which is preliminary data.</text>
</comment>
<dbReference type="InterPro" id="IPR036390">
    <property type="entry name" value="WH_DNA-bd_sf"/>
</dbReference>
<comment type="function">
    <text evidence="1">NodD regulates the expression of the nodABCFE genes which encode other nodulation proteins. NodD is also a negative regulator of its own expression. Binds flavonoids as inducers.</text>
</comment>
<dbReference type="Pfam" id="PF03466">
    <property type="entry name" value="LysR_substrate"/>
    <property type="match status" value="1"/>
</dbReference>
<dbReference type="STRING" id="375.BKD09_RS46735"/>
<evidence type="ECO:0000313" key="8">
    <source>
        <dbReference type="Proteomes" id="UP000030377"/>
    </source>
</evidence>
<dbReference type="GO" id="GO:0003677">
    <property type="term" value="F:DNA binding"/>
    <property type="evidence" value="ECO:0007669"/>
    <property type="project" value="UniProtKB-KW"/>
</dbReference>
<dbReference type="InterPro" id="IPR050176">
    <property type="entry name" value="LTTR"/>
</dbReference>
<keyword evidence="5" id="KW-0804">Transcription</keyword>
<proteinExistence type="inferred from homology"/>
<sequence length="287" mass="31191">MLDLELLRSFVSVVEAGGFTRAGERVHRTQSTVSQQIKRLEEDVGQLLLHRDGKDVRPTEAGERLLSYARRLLTLAEEARDVLREPDSEGAIRLGIPEDFAAYRLAKLLGAFSRSHPGLRMDVRADQSKNLSRDLERGELDLALFKREAGAKGGIAVWPERVHWVTSKSHPVDVNVSSVPLIGFPTGCLYRAGAIHALESAGRAWHMSYSSSSLAGIQAAVAAGMGLSILSEMSIQSDHRVLTAKDGFEPINRTEVALMASPGASPATLRLADRLAEFCDNVQAKAA</sequence>